<sequence length="277" mass="30691">MFEHDDRLSYEDLWGRLVRDAFDVPAMDLDWQLVQHVDWWLDVYNPEAGADVEETLRPEVHVLAGSFDPDAVEAHLEDDSNGDVAVTGTARGFDLYELGSFRFAVRDDYLVRTVGDVWIDPEKMLEYVLEARWARDGEGGTDGGRRWGNDEHAAPLLAERGSGQFANGTVLPPRDPVREPAYDWEWQTGLVGTTRSLTVDGATTEVTDAFCYESAAAADLEALQGFVETNRDVADDAFPTLDTYTVERSDDAETVLVLTGTARTSAITRSRGPVPDA</sequence>
<organism evidence="1 2">
    <name type="scientific">Haloarchaeobius amylolyticus</name>
    <dbReference type="NCBI Taxonomy" id="1198296"/>
    <lineage>
        <taxon>Archaea</taxon>
        <taxon>Methanobacteriati</taxon>
        <taxon>Methanobacteriota</taxon>
        <taxon>Stenosarchaea group</taxon>
        <taxon>Halobacteria</taxon>
        <taxon>Halobacteriales</taxon>
        <taxon>Halorubellaceae</taxon>
        <taxon>Haloarchaeobius</taxon>
    </lineage>
</organism>
<evidence type="ECO:0000313" key="2">
    <source>
        <dbReference type="Proteomes" id="UP001597076"/>
    </source>
</evidence>
<evidence type="ECO:0000313" key="1">
    <source>
        <dbReference type="EMBL" id="MFD1562099.1"/>
    </source>
</evidence>
<dbReference type="RefSeq" id="WP_390283319.1">
    <property type="nucleotide sequence ID" value="NZ_JBHUDI010000001.1"/>
</dbReference>
<protein>
    <recommendedName>
        <fullName evidence="3">SnoaL-like domain-containing protein</fullName>
    </recommendedName>
</protein>
<keyword evidence="2" id="KW-1185">Reference proteome</keyword>
<dbReference type="EMBL" id="JBHUDI010000001">
    <property type="protein sequence ID" value="MFD1562099.1"/>
    <property type="molecule type" value="Genomic_DNA"/>
</dbReference>
<evidence type="ECO:0008006" key="3">
    <source>
        <dbReference type="Google" id="ProtNLM"/>
    </source>
</evidence>
<dbReference type="AlphaFoldDB" id="A0ABD6BBI8"/>
<name>A0ABD6BBI8_9EURY</name>
<accession>A0ABD6BBI8</accession>
<gene>
    <name evidence="1" type="ORF">ACFR99_00730</name>
</gene>
<dbReference type="Proteomes" id="UP001597076">
    <property type="component" value="Unassembled WGS sequence"/>
</dbReference>
<reference evidence="1 2" key="1">
    <citation type="journal article" date="2019" name="Int. J. Syst. Evol. Microbiol.">
        <title>The Global Catalogue of Microorganisms (GCM) 10K type strain sequencing project: providing services to taxonomists for standard genome sequencing and annotation.</title>
        <authorList>
            <consortium name="The Broad Institute Genomics Platform"/>
            <consortium name="The Broad Institute Genome Sequencing Center for Infectious Disease"/>
            <person name="Wu L."/>
            <person name="Ma J."/>
        </authorList>
    </citation>
    <scope>NUCLEOTIDE SEQUENCE [LARGE SCALE GENOMIC DNA]</scope>
    <source>
        <strain evidence="1 2">CGMCC 1.12230</strain>
    </source>
</reference>
<proteinExistence type="predicted"/>
<comment type="caution">
    <text evidence="1">The sequence shown here is derived from an EMBL/GenBank/DDBJ whole genome shotgun (WGS) entry which is preliminary data.</text>
</comment>